<evidence type="ECO:0000313" key="2">
    <source>
        <dbReference type="Proteomes" id="UP000323454"/>
    </source>
</evidence>
<dbReference type="AlphaFoldDB" id="A0A5B2WHT9"/>
<dbReference type="EMBL" id="VUOB01000086">
    <property type="protein sequence ID" value="KAA2250955.1"/>
    <property type="molecule type" value="Genomic_DNA"/>
</dbReference>
<organism evidence="1 2">
    <name type="scientific">Solihabitans fulvus</name>
    <dbReference type="NCBI Taxonomy" id="1892852"/>
    <lineage>
        <taxon>Bacteria</taxon>
        <taxon>Bacillati</taxon>
        <taxon>Actinomycetota</taxon>
        <taxon>Actinomycetes</taxon>
        <taxon>Pseudonocardiales</taxon>
        <taxon>Pseudonocardiaceae</taxon>
        <taxon>Solihabitans</taxon>
    </lineage>
</organism>
<dbReference type="Pfam" id="PF21863">
    <property type="entry name" value="HTH_67"/>
    <property type="match status" value="1"/>
</dbReference>
<dbReference type="NCBIfam" id="NF047719">
    <property type="entry name" value="SCO6745_fam_HTH"/>
    <property type="match status" value="1"/>
</dbReference>
<name>A0A5B2WHT9_9PSEU</name>
<keyword evidence="2" id="KW-1185">Reference proteome</keyword>
<dbReference type="Proteomes" id="UP000323454">
    <property type="component" value="Unassembled WGS sequence"/>
</dbReference>
<reference evidence="1 2" key="1">
    <citation type="submission" date="2019-09" db="EMBL/GenBank/DDBJ databases">
        <title>Goodfellowia gen. nov., a new genus of the Pseudonocardineae related to Actinoalloteichus, containing Goodfellowia coeruleoviolacea gen. nov., comb. nov. gen. nov., comb. nov.</title>
        <authorList>
            <person name="Labeda D."/>
        </authorList>
    </citation>
    <scope>NUCLEOTIDE SEQUENCE [LARGE SCALE GENOMIC DNA]</scope>
    <source>
        <strain evidence="1 2">AN110305</strain>
    </source>
</reference>
<evidence type="ECO:0008006" key="3">
    <source>
        <dbReference type="Google" id="ProtNLM"/>
    </source>
</evidence>
<dbReference type="OrthoDB" id="157052at2"/>
<evidence type="ECO:0000313" key="1">
    <source>
        <dbReference type="EMBL" id="KAA2250955.1"/>
    </source>
</evidence>
<dbReference type="InterPro" id="IPR054058">
    <property type="entry name" value="HTH_67"/>
</dbReference>
<sequence>MRVEPSPTLARRFWEAIEPIHAVAYFAPEPAEVARALGLRGWWMGYFAGRVAPLGALDAPAVTAMFFGFAPGMVARALPDAWAHATPDTVLRTRLDAVQAALDRTLPAGDTGALLKLAGLLERAALGCRYEGRPLAAAWSRVRRPDGDAGRVWLAATVLREHRGDGHVIASVHAGLRGIDTTLTHVATGAVSRELIQRNRGWSDEDWEGSRRRLVARGLLDRTSRLTKSGGALRRQLEDSTDRLAADPVEALGESGVERAIRLAAPISRHLIDTGVVPVPNPIGAPRP</sequence>
<proteinExistence type="predicted"/>
<reference evidence="1 2" key="2">
    <citation type="submission" date="2019-09" db="EMBL/GenBank/DDBJ databases">
        <authorList>
            <person name="Jin C."/>
        </authorList>
    </citation>
    <scope>NUCLEOTIDE SEQUENCE [LARGE SCALE GENOMIC DNA]</scope>
    <source>
        <strain evidence="1 2">AN110305</strain>
    </source>
</reference>
<comment type="caution">
    <text evidence="1">The sequence shown here is derived from an EMBL/GenBank/DDBJ whole genome shotgun (WGS) entry which is preliminary data.</text>
</comment>
<gene>
    <name evidence="1" type="ORF">F0L68_38340</name>
</gene>
<protein>
    <recommendedName>
        <fullName evidence="3">SalK</fullName>
    </recommendedName>
</protein>
<accession>A0A5B2WHT9</accession>